<protein>
    <submittedName>
        <fullName evidence="2">Uncharacterized protein</fullName>
    </submittedName>
</protein>
<comment type="caution">
    <text evidence="2">The sequence shown here is derived from an EMBL/GenBank/DDBJ whole genome shotgun (WGS) entry which is preliminary data.</text>
</comment>
<reference evidence="2" key="1">
    <citation type="submission" date="2021-02" db="EMBL/GenBank/DDBJ databases">
        <authorList>
            <person name="Nowell W R."/>
        </authorList>
    </citation>
    <scope>NUCLEOTIDE SEQUENCE</scope>
</reference>
<evidence type="ECO:0000313" key="3">
    <source>
        <dbReference type="Proteomes" id="UP000663862"/>
    </source>
</evidence>
<dbReference type="EMBL" id="CAJOBQ010005755">
    <property type="protein sequence ID" value="CAF4661632.1"/>
    <property type="molecule type" value="Genomic_DNA"/>
</dbReference>
<name>A0A821G0H9_9BILA</name>
<accession>A0A821G0H9</accession>
<feature type="region of interest" description="Disordered" evidence="1">
    <location>
        <begin position="98"/>
        <end position="118"/>
    </location>
</feature>
<feature type="compositionally biased region" description="Polar residues" evidence="1">
    <location>
        <begin position="102"/>
        <end position="118"/>
    </location>
</feature>
<proteinExistence type="predicted"/>
<evidence type="ECO:0000256" key="1">
    <source>
        <dbReference type="SAM" id="MobiDB-lite"/>
    </source>
</evidence>
<organism evidence="2 3">
    <name type="scientific">Rotaria socialis</name>
    <dbReference type="NCBI Taxonomy" id="392032"/>
    <lineage>
        <taxon>Eukaryota</taxon>
        <taxon>Metazoa</taxon>
        <taxon>Spiralia</taxon>
        <taxon>Gnathifera</taxon>
        <taxon>Rotifera</taxon>
        <taxon>Eurotatoria</taxon>
        <taxon>Bdelloidea</taxon>
        <taxon>Philodinida</taxon>
        <taxon>Philodinidae</taxon>
        <taxon>Rotaria</taxon>
    </lineage>
</organism>
<gene>
    <name evidence="2" type="ORF">TSG867_LOCUS31378</name>
</gene>
<dbReference type="Proteomes" id="UP000663862">
    <property type="component" value="Unassembled WGS sequence"/>
</dbReference>
<dbReference type="AlphaFoldDB" id="A0A821G0H9"/>
<evidence type="ECO:0000313" key="2">
    <source>
        <dbReference type="EMBL" id="CAF4661632.1"/>
    </source>
</evidence>
<sequence length="118" mass="13454">MLENEKKFKREIVLVYKQLHSLCLELIYIHTHAYSSNMSTPSSISDTVDSEDSSLKTQQLEISFATSNEDKRLLIHKNYLFSEGSDDQQSGIIGSRGLISRFENNSTPKLNRSQSQEP</sequence>